<sequence length="74" mass="8130">MSTTCRTPPPPAWLVPGVRVRDVVADDVGVVLLLQDATAEVSTRRIRRPVRALLRAECWGGPLWWAPVADLVTV</sequence>
<accession>A0ABU2SC69</accession>
<comment type="caution">
    <text evidence="1">The sequence shown here is derived from an EMBL/GenBank/DDBJ whole genome shotgun (WGS) entry which is preliminary data.</text>
</comment>
<dbReference type="RefSeq" id="WP_311619510.1">
    <property type="nucleotide sequence ID" value="NZ_JAVREV010000013.1"/>
</dbReference>
<protein>
    <submittedName>
        <fullName evidence="1">Uncharacterized protein</fullName>
    </submittedName>
</protein>
<evidence type="ECO:0000313" key="2">
    <source>
        <dbReference type="Proteomes" id="UP001183615"/>
    </source>
</evidence>
<name>A0ABU2SC69_9ACTN</name>
<dbReference type="EMBL" id="JAVREV010000013">
    <property type="protein sequence ID" value="MDT0445290.1"/>
    <property type="molecule type" value="Genomic_DNA"/>
</dbReference>
<reference evidence="2" key="1">
    <citation type="submission" date="2023-07" db="EMBL/GenBank/DDBJ databases">
        <title>30 novel species of actinomycetes from the DSMZ collection.</title>
        <authorList>
            <person name="Nouioui I."/>
        </authorList>
    </citation>
    <scope>NUCLEOTIDE SEQUENCE [LARGE SCALE GENOMIC DNA]</scope>
    <source>
        <strain evidence="2">DSM 41886</strain>
    </source>
</reference>
<keyword evidence="2" id="KW-1185">Reference proteome</keyword>
<dbReference type="Proteomes" id="UP001183615">
    <property type="component" value="Unassembled WGS sequence"/>
</dbReference>
<organism evidence="1 2">
    <name type="scientific">Streptomyces johnsoniae</name>
    <dbReference type="NCBI Taxonomy" id="3075532"/>
    <lineage>
        <taxon>Bacteria</taxon>
        <taxon>Bacillati</taxon>
        <taxon>Actinomycetota</taxon>
        <taxon>Actinomycetes</taxon>
        <taxon>Kitasatosporales</taxon>
        <taxon>Streptomycetaceae</taxon>
        <taxon>Streptomyces</taxon>
    </lineage>
</organism>
<gene>
    <name evidence="1" type="ORF">RM779_22185</name>
</gene>
<evidence type="ECO:0000313" key="1">
    <source>
        <dbReference type="EMBL" id="MDT0445290.1"/>
    </source>
</evidence>
<proteinExistence type="predicted"/>